<organism evidence="6 7">
    <name type="scientific">Archangium lansingense</name>
    <dbReference type="NCBI Taxonomy" id="2995310"/>
    <lineage>
        <taxon>Bacteria</taxon>
        <taxon>Pseudomonadati</taxon>
        <taxon>Myxococcota</taxon>
        <taxon>Myxococcia</taxon>
        <taxon>Myxococcales</taxon>
        <taxon>Cystobacterineae</taxon>
        <taxon>Archangiaceae</taxon>
        <taxon>Archangium</taxon>
    </lineage>
</organism>
<evidence type="ECO:0000259" key="5">
    <source>
        <dbReference type="Pfam" id="PF13439"/>
    </source>
</evidence>
<dbReference type="PANTHER" id="PTHR12526:SF510">
    <property type="entry name" value="D-INOSITOL 3-PHOSPHATE GLYCOSYLTRANSFERASE"/>
    <property type="match status" value="1"/>
</dbReference>
<dbReference type="Gene3D" id="3.40.50.2000">
    <property type="entry name" value="Glycogen Phosphorylase B"/>
    <property type="match status" value="2"/>
</dbReference>
<protein>
    <submittedName>
        <fullName evidence="6">Glycosyltransferase family 4 protein</fullName>
    </submittedName>
</protein>
<proteinExistence type="predicted"/>
<accession>A0ABT4AJV5</accession>
<feature type="domain" description="Glycosyl transferase family 1" evidence="4">
    <location>
        <begin position="179"/>
        <end position="336"/>
    </location>
</feature>
<dbReference type="Proteomes" id="UP001207654">
    <property type="component" value="Unassembled WGS sequence"/>
</dbReference>
<reference evidence="6 7" key="1">
    <citation type="submission" date="2022-11" db="EMBL/GenBank/DDBJ databases">
        <title>Minimal conservation of predation-associated metabolite biosynthetic gene clusters underscores biosynthetic potential of Myxococcota including descriptions for ten novel species: Archangium lansinium sp. nov., Myxococcus landrumus sp. nov., Nannocystis bai.</title>
        <authorList>
            <person name="Ahearne A."/>
            <person name="Stevens C."/>
            <person name="Phillips K."/>
        </authorList>
    </citation>
    <scope>NUCLEOTIDE SEQUENCE [LARGE SCALE GENOMIC DNA]</scope>
    <source>
        <strain evidence="6 7">MIWBW</strain>
    </source>
</reference>
<dbReference type="Pfam" id="PF00534">
    <property type="entry name" value="Glycos_transf_1"/>
    <property type="match status" value="1"/>
</dbReference>
<evidence type="ECO:0000256" key="2">
    <source>
        <dbReference type="ARBA" id="ARBA00022679"/>
    </source>
</evidence>
<dbReference type="RefSeq" id="WP_267540450.1">
    <property type="nucleotide sequence ID" value="NZ_JAPNKA010000001.1"/>
</dbReference>
<feature type="region of interest" description="Disordered" evidence="3">
    <location>
        <begin position="366"/>
        <end position="402"/>
    </location>
</feature>
<dbReference type="InterPro" id="IPR028098">
    <property type="entry name" value="Glyco_trans_4-like_N"/>
</dbReference>
<dbReference type="PANTHER" id="PTHR12526">
    <property type="entry name" value="GLYCOSYLTRANSFERASE"/>
    <property type="match status" value="1"/>
</dbReference>
<keyword evidence="7" id="KW-1185">Reference proteome</keyword>
<feature type="compositionally biased region" description="Basic and acidic residues" evidence="3">
    <location>
        <begin position="385"/>
        <end position="402"/>
    </location>
</feature>
<evidence type="ECO:0000313" key="7">
    <source>
        <dbReference type="Proteomes" id="UP001207654"/>
    </source>
</evidence>
<dbReference type="InterPro" id="IPR001296">
    <property type="entry name" value="Glyco_trans_1"/>
</dbReference>
<keyword evidence="2" id="KW-0808">Transferase</keyword>
<sequence length="402" mass="44597">MRIALMMGLAPRKLGSFEGWLKGFCEVARQRGHHVDVFGRAPIHPKFAQALQDLGCGWELLNRLEEKPWRAARMLASCYDVLHLNLLPPRGLVSRIAYAAWPARVLFMFRSDLPPPGPEPFGRPALRYVLDRFTLLRVAQIGAVSDFVLSKQRARFSFDPARSRTIYNGVDVERFQPRPHAPHQGFNILTVANLRPHKGVHHAIGALAYLRRPEVKLTLVGDGPEVPRLQELARRLGVASQVEYLGIRNDVHLLMNKADLFVHPSRAEGFGLTIAEAMASGRAVAAFRVGGIPELIEHGQSGLLVPPGDEQRLASAIDMLLSNPSYRRKLEQNAMQRVRERFDVRKTIGHHVDWCEEVLASPQGVAGRKPAMRAGAAGATAPAAEPERSEELPLRREEGGGV</sequence>
<evidence type="ECO:0000256" key="1">
    <source>
        <dbReference type="ARBA" id="ARBA00022676"/>
    </source>
</evidence>
<evidence type="ECO:0000256" key="3">
    <source>
        <dbReference type="SAM" id="MobiDB-lite"/>
    </source>
</evidence>
<gene>
    <name evidence="6" type="ORF">OV287_46205</name>
</gene>
<dbReference type="SUPFAM" id="SSF53756">
    <property type="entry name" value="UDP-Glycosyltransferase/glycogen phosphorylase"/>
    <property type="match status" value="1"/>
</dbReference>
<name>A0ABT4AJV5_9BACT</name>
<evidence type="ECO:0000259" key="4">
    <source>
        <dbReference type="Pfam" id="PF00534"/>
    </source>
</evidence>
<dbReference type="Pfam" id="PF13439">
    <property type="entry name" value="Glyco_transf_4"/>
    <property type="match status" value="1"/>
</dbReference>
<feature type="compositionally biased region" description="Low complexity" evidence="3">
    <location>
        <begin position="366"/>
        <end position="384"/>
    </location>
</feature>
<dbReference type="EMBL" id="JAPNKA010000001">
    <property type="protein sequence ID" value="MCY1081866.1"/>
    <property type="molecule type" value="Genomic_DNA"/>
</dbReference>
<feature type="domain" description="Glycosyltransferase subfamily 4-like N-terminal" evidence="5">
    <location>
        <begin position="25"/>
        <end position="174"/>
    </location>
</feature>
<comment type="caution">
    <text evidence="6">The sequence shown here is derived from an EMBL/GenBank/DDBJ whole genome shotgun (WGS) entry which is preliminary data.</text>
</comment>
<evidence type="ECO:0000313" key="6">
    <source>
        <dbReference type="EMBL" id="MCY1081866.1"/>
    </source>
</evidence>
<keyword evidence="1" id="KW-0328">Glycosyltransferase</keyword>
<dbReference type="CDD" id="cd03801">
    <property type="entry name" value="GT4_PimA-like"/>
    <property type="match status" value="1"/>
</dbReference>